<dbReference type="InterPro" id="IPR024240">
    <property type="entry name" value="NAGLU_N"/>
</dbReference>
<dbReference type="InterPro" id="IPR024733">
    <property type="entry name" value="NAGLU_tim-barrel"/>
</dbReference>
<evidence type="ECO:0000259" key="2">
    <source>
        <dbReference type="Pfam" id="PF05089"/>
    </source>
</evidence>
<evidence type="ECO:0000313" key="6">
    <source>
        <dbReference type="Proteomes" id="UP001168642"/>
    </source>
</evidence>
<dbReference type="InterPro" id="IPR024732">
    <property type="entry name" value="NAGLU_C"/>
</dbReference>
<feature type="domain" description="Alpha-N-acetylglucosaminidase C-terminal" evidence="4">
    <location>
        <begin position="466"/>
        <end position="725"/>
    </location>
</feature>
<dbReference type="Gene3D" id="3.20.20.80">
    <property type="entry name" value="Glycosidases"/>
    <property type="match status" value="1"/>
</dbReference>
<evidence type="ECO:0000259" key="4">
    <source>
        <dbReference type="Pfam" id="PF12972"/>
    </source>
</evidence>
<reference evidence="5" key="1">
    <citation type="submission" date="2023-07" db="EMBL/GenBank/DDBJ databases">
        <title>Wenyingzhuangia sp. chi5 genome sequencing and assembly.</title>
        <authorList>
            <person name="Park S."/>
        </authorList>
    </citation>
    <scope>NUCLEOTIDE SEQUENCE</scope>
    <source>
        <strain evidence="5">Chi5</strain>
    </source>
</reference>
<dbReference type="EMBL" id="JAUMIT010000006">
    <property type="protein sequence ID" value="MDO3695637.1"/>
    <property type="molecule type" value="Genomic_DNA"/>
</dbReference>
<dbReference type="Pfam" id="PF12972">
    <property type="entry name" value="NAGLU_C"/>
    <property type="match status" value="1"/>
</dbReference>
<accession>A0ABT8VUJ6</accession>
<keyword evidence="6" id="KW-1185">Reference proteome</keyword>
<evidence type="ECO:0000256" key="1">
    <source>
        <dbReference type="ARBA" id="ARBA00022801"/>
    </source>
</evidence>
<proteinExistence type="predicted"/>
<dbReference type="PROSITE" id="PS51257">
    <property type="entry name" value="PROKAR_LIPOPROTEIN"/>
    <property type="match status" value="1"/>
</dbReference>
<gene>
    <name evidence="5" type="ORF">QVZ41_12375</name>
</gene>
<evidence type="ECO:0000259" key="3">
    <source>
        <dbReference type="Pfam" id="PF12971"/>
    </source>
</evidence>
<keyword evidence="1" id="KW-0378">Hydrolase</keyword>
<dbReference type="PANTHER" id="PTHR12872:SF1">
    <property type="entry name" value="ALPHA-N-ACETYLGLUCOSAMINIDASE"/>
    <property type="match status" value="1"/>
</dbReference>
<feature type="domain" description="Alpha-N-acetylglucosaminidase tim-barrel" evidence="2">
    <location>
        <begin position="126"/>
        <end position="457"/>
    </location>
</feature>
<organism evidence="5 6">
    <name type="scientific">Wenyingzhuangia gilva</name>
    <dbReference type="NCBI Taxonomy" id="3057677"/>
    <lineage>
        <taxon>Bacteria</taxon>
        <taxon>Pseudomonadati</taxon>
        <taxon>Bacteroidota</taxon>
        <taxon>Flavobacteriia</taxon>
        <taxon>Flavobacteriales</taxon>
        <taxon>Flavobacteriaceae</taxon>
        <taxon>Wenyingzhuangia</taxon>
    </lineage>
</organism>
<sequence>MNRIFKKITYLLLVSFLILSCGNKEKEIKELSPSELLISRVLPNYSENFEVEIDSLLENDWFEIVSKGDKILLRGNNGVSIASALYYYLKEYAHCQITWNGTNLNLPENLPKVPTLIHKKTPYEYRYYLNYCTFNYTMSWWDWERWEKEIDWMALHGINMPLAITGEESIWDEVYKSYGFTDEDLSGFYSGPAYFSWLWMGNLDGWGGPLTQHWKDSHRELQKKILQRERELGMKTVLPAFTGHVPASFKKFFPDAKLKRTNWGNDFEDTYILDANDPLFAEIGKKFLETQERIYGTDHLYSADTFNENTPPSDDPTYLSNLSSKVYEGMKSADAEAVWVMQGWLFYSHREFWKAPQIKGLLAPVPDDKMIILDLASEIEPIWKRTEAFYGKQWIWNMLHSFGGNISMFGRIETVADEPAKALKDPNSGKLKGIGLTMESIEQNPVLYELMTDNTWRDTPIDLKDWLEQYTTNRYGKENKQLIKAWDVLVQTAYNGETIRDGAESIIVARPTFEGYRRWARTKLNYAPADLLPAWDLFVSAIPNHQHSDGFEYDLVDVTRQVLANYALPLQQQITVAYQENNKEAFDKYSTEFITLIEDMDKLLATRKDFLLGPWIADARAWGETESEKALYEQNARDLITLWGGADNRLHEYSNRQWSGLFNDFYKPRWEQFFAAVKQDWKHFDQEAFDEEIKQWEWNWVTSRKDFPIEATGSASEIVQELHTKYRDLIIPVTEKMSPIDYNY</sequence>
<dbReference type="PANTHER" id="PTHR12872">
    <property type="entry name" value="ALPHA-N-ACETYLGLUCOSAMINIDASE"/>
    <property type="match status" value="1"/>
</dbReference>
<dbReference type="Proteomes" id="UP001168642">
    <property type="component" value="Unassembled WGS sequence"/>
</dbReference>
<protein>
    <submittedName>
        <fullName evidence="5">Alpha-N-acetylglucosaminidase</fullName>
    </submittedName>
</protein>
<comment type="caution">
    <text evidence="5">The sequence shown here is derived from an EMBL/GenBank/DDBJ whole genome shotgun (WGS) entry which is preliminary data.</text>
</comment>
<dbReference type="InterPro" id="IPR007781">
    <property type="entry name" value="NAGLU"/>
</dbReference>
<dbReference type="Pfam" id="PF05089">
    <property type="entry name" value="NAGLU"/>
    <property type="match status" value="1"/>
</dbReference>
<dbReference type="Gene3D" id="3.30.379.10">
    <property type="entry name" value="Chitobiase/beta-hexosaminidase domain 2-like"/>
    <property type="match status" value="1"/>
</dbReference>
<feature type="domain" description="Alpha-N-acetylglucosaminidase N-terminal" evidence="3">
    <location>
        <begin position="35"/>
        <end position="111"/>
    </location>
</feature>
<dbReference type="RefSeq" id="WP_302884906.1">
    <property type="nucleotide sequence ID" value="NZ_JAUMIT010000006.1"/>
</dbReference>
<dbReference type="InterPro" id="IPR029018">
    <property type="entry name" value="Hex-like_dom2"/>
</dbReference>
<evidence type="ECO:0000313" key="5">
    <source>
        <dbReference type="EMBL" id="MDO3695637.1"/>
    </source>
</evidence>
<dbReference type="Pfam" id="PF12971">
    <property type="entry name" value="NAGLU_N"/>
    <property type="match status" value="1"/>
</dbReference>
<dbReference type="Gene3D" id="1.20.120.670">
    <property type="entry name" value="N-acetyl-b-d-glucoasminidase"/>
    <property type="match status" value="1"/>
</dbReference>
<name>A0ABT8VUJ6_9FLAO</name>